<dbReference type="PANTHER" id="PTHR33734">
    <property type="entry name" value="LYSM DOMAIN-CONTAINING GPI-ANCHORED PROTEIN 2"/>
    <property type="match status" value="1"/>
</dbReference>
<keyword evidence="1" id="KW-0732">Signal</keyword>
<sequence length="631" mass="71329">MNKFVVFLLAAFFGSLAYAQDFDTHAVKKGETIAGIARKYEVSPSDIIRLNPEVKNGLTVNTILIIPLSDKAKTDGEKMTQEVVSFITHKVRRKETLFSIAQLYNVSVDDIKKYNKELYSRQLKKKEKIRIPRFEYKAVEVFKDPEPDNTRTYVVQAKEGKWRVAYKHGITIEELEALNPEMGDVLREGQEVIVPDEPGVKEKPIDDAHSYYVVQPKEGFYRLKVKLGVTREQLEALNPELKEGGLKEGMILKLPQSLPSNLEVEDGVVTEKFHLTDSINRRSTVNIALVLPFKLNEIDDSDDFRKRIRESKLLSRSLDFYTGALTALDSVKKLGVSVNVKVLDSRASTTGTGRLLAANNFRDVDAVIGPFLSTPFNEVAGGVRGVPVFLPFSGTVKPLDNIFQTVPDDQVLREKMINYIKLHGGDKHIVVIADSKNAGVRQRLQSELSGVHILNPTEDKFIKIDDLKRVLSEIKENWVIVETGDIVMLTNVTGVLNSARSGQHKITLFTTKKTNAFESESVSNFHLANLKFHYPTVDKASSDSDPFVRAYFDKYGISPNRYAVRGYDMTKDVLLRLAYDEDLFETVSRIGETEYVENKFNYHKKSFGGGYYNNGAYIVRYTDKLEIEEAK</sequence>
<dbReference type="STRING" id="1150368.SAMN02927921_00255"/>
<dbReference type="Gene3D" id="3.40.50.2300">
    <property type="match status" value="2"/>
</dbReference>
<evidence type="ECO:0000313" key="4">
    <source>
        <dbReference type="EMBL" id="SFW14523.1"/>
    </source>
</evidence>
<dbReference type="PROSITE" id="PS50943">
    <property type="entry name" value="HTH_CROC1"/>
    <property type="match status" value="1"/>
</dbReference>
<dbReference type="InterPro" id="IPR018392">
    <property type="entry name" value="LysM"/>
</dbReference>
<feature type="domain" description="LysM" evidence="3">
    <location>
        <begin position="23"/>
        <end position="66"/>
    </location>
</feature>
<proteinExistence type="predicted"/>
<dbReference type="Proteomes" id="UP000182248">
    <property type="component" value="Unassembled WGS sequence"/>
</dbReference>
<dbReference type="CDD" id="cd06268">
    <property type="entry name" value="PBP1_ABC_transporter_LIVBP-like"/>
    <property type="match status" value="1"/>
</dbReference>
<dbReference type="RefSeq" id="WP_072315483.1">
    <property type="nucleotide sequence ID" value="NZ_FPJE01000001.1"/>
</dbReference>
<evidence type="ECO:0000259" key="3">
    <source>
        <dbReference type="PROSITE" id="PS51782"/>
    </source>
</evidence>
<gene>
    <name evidence="4" type="ORF">SAMN02927921_00255</name>
</gene>
<reference evidence="4 5" key="1">
    <citation type="submission" date="2016-11" db="EMBL/GenBank/DDBJ databases">
        <authorList>
            <person name="Jaros S."/>
            <person name="Januszkiewicz K."/>
            <person name="Wedrychowicz H."/>
        </authorList>
    </citation>
    <scope>NUCLEOTIDE SEQUENCE [LARGE SCALE GENOMIC DNA]</scope>
    <source>
        <strain evidence="4 5">CGMCC 1.12145</strain>
    </source>
</reference>
<accession>A0A1K1LUJ2</accession>
<dbReference type="Gene3D" id="3.10.350.10">
    <property type="entry name" value="LysM domain"/>
    <property type="match status" value="3"/>
</dbReference>
<dbReference type="CDD" id="cd00118">
    <property type="entry name" value="LysM"/>
    <property type="match status" value="4"/>
</dbReference>
<feature type="chain" id="PRO_5012566259" evidence="1">
    <location>
        <begin position="20"/>
        <end position="631"/>
    </location>
</feature>
<dbReference type="AlphaFoldDB" id="A0A1K1LUJ2"/>
<organism evidence="4 5">
    <name type="scientific">Sinomicrobium oceani</name>
    <dbReference type="NCBI Taxonomy" id="1150368"/>
    <lineage>
        <taxon>Bacteria</taxon>
        <taxon>Pseudomonadati</taxon>
        <taxon>Bacteroidota</taxon>
        <taxon>Flavobacteriia</taxon>
        <taxon>Flavobacteriales</taxon>
        <taxon>Flavobacteriaceae</taxon>
        <taxon>Sinomicrobium</taxon>
    </lineage>
</organism>
<dbReference type="InterPro" id="IPR001387">
    <property type="entry name" value="Cro/C1-type_HTH"/>
</dbReference>
<dbReference type="PANTHER" id="PTHR33734:SF22">
    <property type="entry name" value="MEMBRANE-BOUND LYTIC MUREIN TRANSGLYCOSYLASE D"/>
    <property type="match status" value="1"/>
</dbReference>
<feature type="signal peptide" evidence="1">
    <location>
        <begin position="1"/>
        <end position="19"/>
    </location>
</feature>
<dbReference type="SMART" id="SM00257">
    <property type="entry name" value="LysM"/>
    <property type="match status" value="4"/>
</dbReference>
<dbReference type="InterPro" id="IPR028082">
    <property type="entry name" value="Peripla_BP_I"/>
</dbReference>
<dbReference type="EMBL" id="FPJE01000001">
    <property type="protein sequence ID" value="SFW14523.1"/>
    <property type="molecule type" value="Genomic_DNA"/>
</dbReference>
<dbReference type="SUPFAM" id="SSF54106">
    <property type="entry name" value="LysM domain"/>
    <property type="match status" value="3"/>
</dbReference>
<evidence type="ECO:0000256" key="1">
    <source>
        <dbReference type="SAM" id="SignalP"/>
    </source>
</evidence>
<dbReference type="Pfam" id="PF01476">
    <property type="entry name" value="LysM"/>
    <property type="match status" value="3"/>
</dbReference>
<dbReference type="PROSITE" id="PS51782">
    <property type="entry name" value="LYSM"/>
    <property type="match status" value="3"/>
</dbReference>
<feature type="domain" description="LysM" evidence="3">
    <location>
        <begin position="151"/>
        <end position="194"/>
    </location>
</feature>
<evidence type="ECO:0000259" key="2">
    <source>
        <dbReference type="PROSITE" id="PS50943"/>
    </source>
</evidence>
<feature type="domain" description="LysM" evidence="3">
    <location>
        <begin position="87"/>
        <end position="131"/>
    </location>
</feature>
<dbReference type="OrthoDB" id="2149800at2"/>
<keyword evidence="5" id="KW-1185">Reference proteome</keyword>
<protein>
    <submittedName>
        <fullName evidence="4">ABC-type branched-chain amino acid transport system, substrate-binding protein</fullName>
    </submittedName>
</protein>
<evidence type="ECO:0000313" key="5">
    <source>
        <dbReference type="Proteomes" id="UP000182248"/>
    </source>
</evidence>
<dbReference type="InterPro" id="IPR036779">
    <property type="entry name" value="LysM_dom_sf"/>
</dbReference>
<name>A0A1K1LUJ2_9FLAO</name>
<feature type="domain" description="HTH cro/C1-type" evidence="2">
    <location>
        <begin position="95"/>
        <end position="111"/>
    </location>
</feature>
<dbReference type="SUPFAM" id="SSF53822">
    <property type="entry name" value="Periplasmic binding protein-like I"/>
    <property type="match status" value="1"/>
</dbReference>